<organism evidence="2 3">
    <name type="scientific">Ramalina farinacea</name>
    <dbReference type="NCBI Taxonomy" id="258253"/>
    <lineage>
        <taxon>Eukaryota</taxon>
        <taxon>Fungi</taxon>
        <taxon>Dikarya</taxon>
        <taxon>Ascomycota</taxon>
        <taxon>Pezizomycotina</taxon>
        <taxon>Lecanoromycetes</taxon>
        <taxon>OSLEUM clade</taxon>
        <taxon>Lecanoromycetidae</taxon>
        <taxon>Lecanorales</taxon>
        <taxon>Lecanorineae</taxon>
        <taxon>Ramalinaceae</taxon>
        <taxon>Ramalina</taxon>
    </lineage>
</organism>
<evidence type="ECO:0000256" key="1">
    <source>
        <dbReference type="SAM" id="MobiDB-lite"/>
    </source>
</evidence>
<keyword evidence="3" id="KW-1185">Reference proteome</keyword>
<dbReference type="EMBL" id="JAPUFD010000009">
    <property type="protein sequence ID" value="MDI1489230.1"/>
    <property type="molecule type" value="Genomic_DNA"/>
</dbReference>
<protein>
    <submittedName>
        <fullName evidence="2">Uncharacterized protein</fullName>
    </submittedName>
</protein>
<comment type="caution">
    <text evidence="2">The sequence shown here is derived from an EMBL/GenBank/DDBJ whole genome shotgun (WGS) entry which is preliminary data.</text>
</comment>
<name>A0AA43QRV3_9LECA</name>
<sequence>MPLRLSDLKRVYAFPASNEDLRASLYLTQRPWKDGYPHATSDASFARERVDFKRTESIKSLDLKEGTTKPIPIPGPRREREFAMSDVPAEWKHVEPLQPWESEHWVRKNVDGHVQQAWNDPTGENDSAALGVVVQKCTTEFDTNSAAKLLGLEHKVIHERVSVISKVAQATHAATHVLPTFPRFGRIHPKVQKKRGPAPRVPFAQLAKVESSSEDDGADDEGESPEQECSSADESSEQGFSDGMDL</sequence>
<gene>
    <name evidence="2" type="ORF">OHK93_008508</name>
</gene>
<feature type="compositionally biased region" description="Acidic residues" evidence="1">
    <location>
        <begin position="212"/>
        <end position="226"/>
    </location>
</feature>
<evidence type="ECO:0000313" key="3">
    <source>
        <dbReference type="Proteomes" id="UP001161017"/>
    </source>
</evidence>
<accession>A0AA43QRV3</accession>
<dbReference type="AlphaFoldDB" id="A0AA43QRV3"/>
<dbReference type="Proteomes" id="UP001161017">
    <property type="component" value="Unassembled WGS sequence"/>
</dbReference>
<evidence type="ECO:0000313" key="2">
    <source>
        <dbReference type="EMBL" id="MDI1489230.1"/>
    </source>
</evidence>
<reference evidence="2" key="1">
    <citation type="journal article" date="2023" name="Genome Biol. Evol.">
        <title>First Whole Genome Sequence and Flow Cytometry Genome Size Data for the Lichen-Forming Fungus Ramalina farinacea (Ascomycota).</title>
        <authorList>
            <person name="Llewellyn T."/>
            <person name="Mian S."/>
            <person name="Hill R."/>
            <person name="Leitch I.J."/>
            <person name="Gaya E."/>
        </authorList>
    </citation>
    <scope>NUCLEOTIDE SEQUENCE</scope>
    <source>
        <strain evidence="2">LIQ254RAFAR</strain>
    </source>
</reference>
<feature type="region of interest" description="Disordered" evidence="1">
    <location>
        <begin position="190"/>
        <end position="246"/>
    </location>
</feature>
<feature type="compositionally biased region" description="Polar residues" evidence="1">
    <location>
        <begin position="227"/>
        <end position="239"/>
    </location>
</feature>
<proteinExistence type="predicted"/>